<evidence type="ECO:0000313" key="11">
    <source>
        <dbReference type="Proteomes" id="UP000193560"/>
    </source>
</evidence>
<gene>
    <name evidence="10" type="ORF">BCR42DRAFT_406343</name>
</gene>
<proteinExistence type="predicted"/>
<reference evidence="10 11" key="1">
    <citation type="submission" date="2016-07" db="EMBL/GenBank/DDBJ databases">
        <title>Pervasive Adenine N6-methylation of Active Genes in Fungi.</title>
        <authorList>
            <consortium name="DOE Joint Genome Institute"/>
            <person name="Mondo S.J."/>
            <person name="Dannebaum R.O."/>
            <person name="Kuo R.C."/>
            <person name="Labutti K."/>
            <person name="Haridas S."/>
            <person name="Kuo A."/>
            <person name="Salamov A."/>
            <person name="Ahrendt S.R."/>
            <person name="Lipzen A."/>
            <person name="Sullivan W."/>
            <person name="Andreopoulos W.B."/>
            <person name="Clum A."/>
            <person name="Lindquist E."/>
            <person name="Daum C."/>
            <person name="Ramamoorthy G.K."/>
            <person name="Gryganskyi A."/>
            <person name="Culley D."/>
            <person name="Magnuson J.K."/>
            <person name="James T.Y."/>
            <person name="O'Malley M.A."/>
            <person name="Stajich J.E."/>
            <person name="Spatafora J.W."/>
            <person name="Visel A."/>
            <person name="Grigoriev I.V."/>
        </authorList>
    </citation>
    <scope>NUCLEOTIDE SEQUENCE [LARGE SCALE GENOMIC DNA]</scope>
    <source>
        <strain evidence="10 11">NRRL 1336</strain>
    </source>
</reference>
<feature type="compositionally biased region" description="Low complexity" evidence="8">
    <location>
        <begin position="178"/>
        <end position="195"/>
    </location>
</feature>
<keyword evidence="11" id="KW-1185">Reference proteome</keyword>
<feature type="region of interest" description="Disordered" evidence="8">
    <location>
        <begin position="119"/>
        <end position="219"/>
    </location>
</feature>
<dbReference type="GO" id="GO:0008270">
    <property type="term" value="F:zinc ion binding"/>
    <property type="evidence" value="ECO:0007669"/>
    <property type="project" value="InterPro"/>
</dbReference>
<organism evidence="10 11">
    <name type="scientific">Absidia repens</name>
    <dbReference type="NCBI Taxonomy" id="90262"/>
    <lineage>
        <taxon>Eukaryota</taxon>
        <taxon>Fungi</taxon>
        <taxon>Fungi incertae sedis</taxon>
        <taxon>Mucoromycota</taxon>
        <taxon>Mucoromycotina</taxon>
        <taxon>Mucoromycetes</taxon>
        <taxon>Mucorales</taxon>
        <taxon>Cunninghamellaceae</taxon>
        <taxon>Absidia</taxon>
    </lineage>
</organism>
<keyword evidence="3" id="KW-0862">Zinc</keyword>
<dbReference type="Pfam" id="PF00172">
    <property type="entry name" value="Zn_clus"/>
    <property type="match status" value="1"/>
</dbReference>
<dbReference type="InterPro" id="IPR036864">
    <property type="entry name" value="Zn2-C6_fun-type_DNA-bd_sf"/>
</dbReference>
<dbReference type="GO" id="GO:0005634">
    <property type="term" value="C:nucleus"/>
    <property type="evidence" value="ECO:0007669"/>
    <property type="project" value="UniProtKB-SubCell"/>
</dbReference>
<dbReference type="PROSITE" id="PS50048">
    <property type="entry name" value="ZN2_CY6_FUNGAL_2"/>
    <property type="match status" value="1"/>
</dbReference>
<keyword evidence="5" id="KW-0238">DNA-binding</keyword>
<dbReference type="PANTHER" id="PTHR31313:SF81">
    <property type="entry name" value="TY1 ENHANCER ACTIVATOR"/>
    <property type="match status" value="1"/>
</dbReference>
<feature type="region of interest" description="Disordered" evidence="8">
    <location>
        <begin position="874"/>
        <end position="950"/>
    </location>
</feature>
<dbReference type="PANTHER" id="PTHR31313">
    <property type="entry name" value="TY1 ENHANCER ACTIVATOR"/>
    <property type="match status" value="1"/>
</dbReference>
<keyword evidence="6" id="KW-0804">Transcription</keyword>
<feature type="compositionally biased region" description="Pro residues" evidence="8">
    <location>
        <begin position="196"/>
        <end position="208"/>
    </location>
</feature>
<evidence type="ECO:0000256" key="1">
    <source>
        <dbReference type="ARBA" id="ARBA00004123"/>
    </source>
</evidence>
<feature type="compositionally biased region" description="Low complexity" evidence="8">
    <location>
        <begin position="901"/>
        <end position="928"/>
    </location>
</feature>
<dbReference type="InterPro" id="IPR001138">
    <property type="entry name" value="Zn2Cys6_DnaBD"/>
</dbReference>
<name>A0A1X2IUU0_9FUNG</name>
<comment type="caution">
    <text evidence="10">The sequence shown here is derived from an EMBL/GenBank/DDBJ whole genome shotgun (WGS) entry which is preliminary data.</text>
</comment>
<accession>A0A1X2IUU0</accession>
<feature type="compositionally biased region" description="Polar residues" evidence="8">
    <location>
        <begin position="151"/>
        <end position="171"/>
    </location>
</feature>
<feature type="compositionally biased region" description="Polar residues" evidence="8">
    <location>
        <begin position="119"/>
        <end position="131"/>
    </location>
</feature>
<feature type="compositionally biased region" description="Low complexity" evidence="8">
    <location>
        <begin position="1"/>
        <end position="13"/>
    </location>
</feature>
<dbReference type="GO" id="GO:0006351">
    <property type="term" value="P:DNA-templated transcription"/>
    <property type="evidence" value="ECO:0007669"/>
    <property type="project" value="InterPro"/>
</dbReference>
<evidence type="ECO:0000256" key="2">
    <source>
        <dbReference type="ARBA" id="ARBA00022723"/>
    </source>
</evidence>
<comment type="subcellular location">
    <subcellularLocation>
        <location evidence="1">Nucleus</location>
    </subcellularLocation>
</comment>
<dbReference type="OrthoDB" id="2123952at2759"/>
<dbReference type="SMART" id="SM00066">
    <property type="entry name" value="GAL4"/>
    <property type="match status" value="1"/>
</dbReference>
<dbReference type="AlphaFoldDB" id="A0A1X2IUU0"/>
<keyword evidence="4" id="KW-0805">Transcription regulation</keyword>
<dbReference type="PROSITE" id="PS00463">
    <property type="entry name" value="ZN2_CY6_FUNGAL_1"/>
    <property type="match status" value="1"/>
</dbReference>
<evidence type="ECO:0000256" key="5">
    <source>
        <dbReference type="ARBA" id="ARBA00023125"/>
    </source>
</evidence>
<keyword evidence="7" id="KW-0539">Nucleus</keyword>
<keyword evidence="2" id="KW-0479">Metal-binding</keyword>
<dbReference type="EMBL" id="MCGE01000004">
    <property type="protein sequence ID" value="ORZ22512.1"/>
    <property type="molecule type" value="Genomic_DNA"/>
</dbReference>
<dbReference type="InterPro" id="IPR051615">
    <property type="entry name" value="Transcr_Regulatory_Elem"/>
</dbReference>
<feature type="compositionally biased region" description="Low complexity" evidence="8">
    <location>
        <begin position="778"/>
        <end position="801"/>
    </location>
</feature>
<dbReference type="CDD" id="cd00067">
    <property type="entry name" value="GAL4"/>
    <property type="match status" value="1"/>
</dbReference>
<evidence type="ECO:0000256" key="4">
    <source>
        <dbReference type="ARBA" id="ARBA00023015"/>
    </source>
</evidence>
<evidence type="ECO:0000256" key="8">
    <source>
        <dbReference type="SAM" id="MobiDB-lite"/>
    </source>
</evidence>
<feature type="region of interest" description="Disordered" evidence="8">
    <location>
        <begin position="772"/>
        <end position="829"/>
    </location>
</feature>
<dbReference type="InterPro" id="IPR007219">
    <property type="entry name" value="XnlR_reg_dom"/>
</dbReference>
<protein>
    <submittedName>
        <fullName evidence="10">Fungal-specific transcription factor domain-domain-containing protein</fullName>
    </submittedName>
</protein>
<sequence>MTSHASSSTSHTTMQDIRPSMNYDTRPATPILRTKRTRAKRSCDLCRKKKTRCDAEVDKSCTNCININAVCTFLVEQKKRGPATGFSMKKNSYVEALESRLKRMEALLATLSTENATTVNNDVIPNGDASSSPPPPESMDYHHHSGDDMTIPTTYKPDSNDDVTVTTSQGRLTDHATEPTATATAKATTQPLLLPSLPPLPPPPPPPLTSNGSATKEEKDNLRDPWFTEHNLSCNDIISATDELTMKMDKITIADYERTRYIGMSSGVHLLHQGLFSSNKRHPIKDMSSWFVQKVNDDKEEHILIKSEARKTPPQGYLDRTTVLTADIPHINEERLDILVQTYFAAYHTVCPIVNKLSFLEQYYYQDPSPCDEYLLCAICAISARTLSILDRSALPSCILEMTVDEFFEMGDGFQTKASSILDLIYKRSRISSVQTLILLNMFIEAPDDDSDDTSYWFRTGMAIRMAQDLGLHRSSTGWHIPEPEMELRRRIWYITYLMDRWVAAELGRPITVVDQEFDTELPSVYEVESCHPKDLSQRPFVPDIIMQAETDIRKKTPIYTEFHHAIYLGQIFGEILSGLHSPRSKLSGYRSQSFVHLLDKRLKNWKLGLPSELLYNGGDSNSHSPNTEILFLAYNCILLLLYRPFITDQESGDVNFAFKALSTCTVAANNILAVTEDMDVLTLSCIPWTISIYSIFQAAIIFLHNAKGNNTYVAEQGAKNLSRCARVIRRDQCLPSTQIACVLQSIAACFSVNLDEQDILATATADSLLQRRQKQNAPSQSSPETTTTTNTATAASTSAPGEKRSGTSHSTSMDDDELDDNNKLHPTKYSKPTLAQIVAIHDDGTQTPIPAHLQHYTSTRPEDMFISSLCRSRGTVPSPVSLSSSPVTDEETSISERSSHQQLQQHQQHQQIGLQQQEQLQYAQQEHQQQEHQQQEHQQQQQHQQLTSQLPETSLTLGSAPSLSLQELWAEQKEFIDQHQSGLDLDLLIWNPTAPTAQNTLPLNTLQQQQQQQLQSHSTEPLPHLQLQQPRFDMACLSSEVPLNNMPNSVIWEDWDTFLKSNISH</sequence>
<feature type="domain" description="Zn(2)-C6 fungal-type" evidence="9">
    <location>
        <begin position="42"/>
        <end position="73"/>
    </location>
</feature>
<dbReference type="GO" id="GO:0000981">
    <property type="term" value="F:DNA-binding transcription factor activity, RNA polymerase II-specific"/>
    <property type="evidence" value="ECO:0007669"/>
    <property type="project" value="InterPro"/>
</dbReference>
<evidence type="ECO:0000259" key="9">
    <source>
        <dbReference type="PROSITE" id="PS50048"/>
    </source>
</evidence>
<dbReference type="Gene3D" id="4.10.240.10">
    <property type="entry name" value="Zn(2)-C6 fungal-type DNA-binding domain"/>
    <property type="match status" value="1"/>
</dbReference>
<dbReference type="Proteomes" id="UP000193560">
    <property type="component" value="Unassembled WGS sequence"/>
</dbReference>
<dbReference type="SUPFAM" id="SSF57701">
    <property type="entry name" value="Zn2/Cys6 DNA-binding domain"/>
    <property type="match status" value="1"/>
</dbReference>
<dbReference type="SMART" id="SM00906">
    <property type="entry name" value="Fungal_trans"/>
    <property type="match status" value="1"/>
</dbReference>
<evidence type="ECO:0000256" key="3">
    <source>
        <dbReference type="ARBA" id="ARBA00022833"/>
    </source>
</evidence>
<feature type="compositionally biased region" description="Low complexity" evidence="8">
    <location>
        <begin position="877"/>
        <end position="888"/>
    </location>
</feature>
<evidence type="ECO:0000256" key="6">
    <source>
        <dbReference type="ARBA" id="ARBA00023163"/>
    </source>
</evidence>
<feature type="compositionally biased region" description="Low complexity" evidence="8">
    <location>
        <begin position="937"/>
        <end position="947"/>
    </location>
</feature>
<dbReference type="Pfam" id="PF04082">
    <property type="entry name" value="Fungal_trans"/>
    <property type="match status" value="1"/>
</dbReference>
<feature type="region of interest" description="Disordered" evidence="8">
    <location>
        <begin position="1"/>
        <end position="27"/>
    </location>
</feature>
<dbReference type="STRING" id="90262.A0A1X2IUU0"/>
<evidence type="ECO:0000256" key="7">
    <source>
        <dbReference type="ARBA" id="ARBA00023242"/>
    </source>
</evidence>
<dbReference type="GO" id="GO:0003677">
    <property type="term" value="F:DNA binding"/>
    <property type="evidence" value="ECO:0007669"/>
    <property type="project" value="UniProtKB-KW"/>
</dbReference>
<dbReference type="CDD" id="cd12148">
    <property type="entry name" value="fungal_TF_MHR"/>
    <property type="match status" value="1"/>
</dbReference>
<evidence type="ECO:0000313" key="10">
    <source>
        <dbReference type="EMBL" id="ORZ22512.1"/>
    </source>
</evidence>